<keyword evidence="2" id="KW-0680">Restriction system</keyword>
<keyword evidence="3" id="KW-0238">DNA-binding</keyword>
<dbReference type="Gene3D" id="3.90.220.20">
    <property type="entry name" value="DNA methylase specificity domains"/>
    <property type="match status" value="1"/>
</dbReference>
<evidence type="ECO:0000313" key="5">
    <source>
        <dbReference type="EMBL" id="MYY65053.1"/>
    </source>
</evidence>
<dbReference type="InterPro" id="IPR044946">
    <property type="entry name" value="Restrct_endonuc_typeI_TRD_sf"/>
</dbReference>
<feature type="domain" description="Type I restriction modification DNA specificity" evidence="4">
    <location>
        <begin position="1"/>
        <end position="166"/>
    </location>
</feature>
<evidence type="ECO:0000256" key="1">
    <source>
        <dbReference type="ARBA" id="ARBA00010923"/>
    </source>
</evidence>
<comment type="caution">
    <text evidence="5">The sequence shown here is derived from an EMBL/GenBank/DDBJ whole genome shotgun (WGS) entry which is preliminary data.</text>
</comment>
<gene>
    <name evidence="5" type="ORF">FYL25_06405</name>
</gene>
<keyword evidence="5" id="KW-0378">Hydrolase</keyword>
<name>A0A6N9IRK3_9LACO</name>
<evidence type="ECO:0000256" key="3">
    <source>
        <dbReference type="ARBA" id="ARBA00023125"/>
    </source>
</evidence>
<dbReference type="AlphaFoldDB" id="A0A6N9IRK3"/>
<dbReference type="GO" id="GO:0004519">
    <property type="term" value="F:endonuclease activity"/>
    <property type="evidence" value="ECO:0007669"/>
    <property type="project" value="UniProtKB-KW"/>
</dbReference>
<evidence type="ECO:0000259" key="4">
    <source>
        <dbReference type="Pfam" id="PF01420"/>
    </source>
</evidence>
<dbReference type="InterPro" id="IPR000055">
    <property type="entry name" value="Restrct_endonuc_typeI_TRD"/>
</dbReference>
<organism evidence="5 6">
    <name type="scientific">Ligilactobacillus salivarius</name>
    <dbReference type="NCBI Taxonomy" id="1624"/>
    <lineage>
        <taxon>Bacteria</taxon>
        <taxon>Bacillati</taxon>
        <taxon>Bacillota</taxon>
        <taxon>Bacilli</taxon>
        <taxon>Lactobacillales</taxon>
        <taxon>Lactobacillaceae</taxon>
        <taxon>Ligilactobacillus</taxon>
    </lineage>
</organism>
<keyword evidence="5" id="KW-0255">Endonuclease</keyword>
<dbReference type="EMBL" id="VSUB01000006">
    <property type="protein sequence ID" value="MYY65053.1"/>
    <property type="molecule type" value="Genomic_DNA"/>
</dbReference>
<dbReference type="Proteomes" id="UP000471678">
    <property type="component" value="Unassembled WGS sequence"/>
</dbReference>
<evidence type="ECO:0000313" key="6">
    <source>
        <dbReference type="Proteomes" id="UP000471678"/>
    </source>
</evidence>
<keyword evidence="5" id="KW-0540">Nuclease</keyword>
<comment type="similarity">
    <text evidence="1">Belongs to the type-I restriction system S methylase family.</text>
</comment>
<feature type="domain" description="Type I restriction modification DNA specificity" evidence="4">
    <location>
        <begin position="212"/>
        <end position="370"/>
    </location>
</feature>
<proteinExistence type="inferred from homology"/>
<evidence type="ECO:0000256" key="2">
    <source>
        <dbReference type="ARBA" id="ARBA00022747"/>
    </source>
</evidence>
<protein>
    <submittedName>
        <fullName evidence="5">Restriction endonuclease subunit M</fullName>
    </submittedName>
</protein>
<dbReference type="GO" id="GO:0009307">
    <property type="term" value="P:DNA restriction-modification system"/>
    <property type="evidence" value="ECO:0007669"/>
    <property type="project" value="UniProtKB-KW"/>
</dbReference>
<dbReference type="GO" id="GO:0003677">
    <property type="term" value="F:DNA binding"/>
    <property type="evidence" value="ECO:0007669"/>
    <property type="project" value="UniProtKB-KW"/>
</dbReference>
<reference evidence="5 6" key="1">
    <citation type="journal article" date="2020" name="Food Funct.">
        <title>Screening of Lactobacillus salivarius strains from the feces of Chinese populations and the evaluation of their effects against intestinal inflammation in mice.</title>
        <authorList>
            <person name="Zhai Q."/>
            <person name="Shen X."/>
            <person name="Cen S."/>
            <person name="Zhang C."/>
            <person name="Tian F."/>
            <person name="Zhao J."/>
            <person name="Zhang H."/>
            <person name="Xue Y."/>
            <person name="Chen W."/>
        </authorList>
    </citation>
    <scope>NUCLEOTIDE SEQUENCE [LARGE SCALE GENOMIC DNA]</scope>
    <source>
        <strain evidence="5 6">FYNDL5_1.scaf</strain>
    </source>
</reference>
<sequence>MVKYKKFKIGDLFEKKTVKGYPKKEENLTPNKNGFHTFGQNIKYQHPQKILMDSKYLFTVDKDKPILAYTSSTGSIGLIEESFYRSGDNGAFQALLPRFSNYSHRHLLYLLTVINKIFDELNYNTSISNVPDMEILLPVTVLEEPDWNYMENYIIQLEADRLQQLEAYLIATGLNDYVLTDKDKETLSLSQINISDEVRHSKNVVEDGQVRFKEFMIVDIFEVKNSHNILKSSVTFGSGKYPYVTAQKGNNSIASYIDYSKEFLEKGNCIFIGGKTLVINYQEQDFFSNDSHNLLLYLKEKQYMTKKVQLYLVSALYKSLKPKYYWSNSISSKKIQDDIIALPVDKNEEINFEYMENYIGAIEKLTIKDVVDYKDKVMALTKEVM</sequence>
<accession>A0A6N9IRK3</accession>
<dbReference type="Pfam" id="PF01420">
    <property type="entry name" value="Methylase_S"/>
    <property type="match status" value="2"/>
</dbReference>
<dbReference type="RefSeq" id="WP_161022689.1">
    <property type="nucleotide sequence ID" value="NZ_VSUB01000006.1"/>
</dbReference>